<reference evidence="2" key="1">
    <citation type="journal article" date="2014" name="Science">
        <title>Ancient hybridizations among the ancestral genomes of bread wheat.</title>
        <authorList>
            <consortium name="International Wheat Genome Sequencing Consortium,"/>
            <person name="Marcussen T."/>
            <person name="Sandve S.R."/>
            <person name="Heier L."/>
            <person name="Spannagl M."/>
            <person name="Pfeifer M."/>
            <person name="Jakobsen K.S."/>
            <person name="Wulff B.B."/>
            <person name="Steuernagel B."/>
            <person name="Mayer K.F."/>
            <person name="Olsen O.A."/>
        </authorList>
    </citation>
    <scope>NUCLEOTIDE SEQUENCE [LARGE SCALE GENOMIC DNA]</scope>
    <source>
        <strain evidence="2">cv. AL8/78</strain>
    </source>
</reference>
<organism evidence="1 2">
    <name type="scientific">Aegilops tauschii subsp. strangulata</name>
    <name type="common">Goatgrass</name>
    <dbReference type="NCBI Taxonomy" id="200361"/>
    <lineage>
        <taxon>Eukaryota</taxon>
        <taxon>Viridiplantae</taxon>
        <taxon>Streptophyta</taxon>
        <taxon>Embryophyta</taxon>
        <taxon>Tracheophyta</taxon>
        <taxon>Spermatophyta</taxon>
        <taxon>Magnoliopsida</taxon>
        <taxon>Liliopsida</taxon>
        <taxon>Poales</taxon>
        <taxon>Poaceae</taxon>
        <taxon>BOP clade</taxon>
        <taxon>Pooideae</taxon>
        <taxon>Triticodae</taxon>
        <taxon>Triticeae</taxon>
        <taxon>Triticinae</taxon>
        <taxon>Aegilops</taxon>
    </lineage>
</organism>
<keyword evidence="2" id="KW-1185">Reference proteome</keyword>
<dbReference type="AlphaFoldDB" id="A0A453DYR6"/>
<reference evidence="2" key="2">
    <citation type="journal article" date="2017" name="Nat. Plants">
        <title>The Aegilops tauschii genome reveals multiple impacts of transposons.</title>
        <authorList>
            <person name="Zhao G."/>
            <person name="Zou C."/>
            <person name="Li K."/>
            <person name="Wang K."/>
            <person name="Li T."/>
            <person name="Gao L."/>
            <person name="Zhang X."/>
            <person name="Wang H."/>
            <person name="Yang Z."/>
            <person name="Liu X."/>
            <person name="Jiang W."/>
            <person name="Mao L."/>
            <person name="Kong X."/>
            <person name="Jiao Y."/>
            <person name="Jia J."/>
        </authorList>
    </citation>
    <scope>NUCLEOTIDE SEQUENCE [LARGE SCALE GENOMIC DNA]</scope>
    <source>
        <strain evidence="2">cv. AL8/78</strain>
    </source>
</reference>
<proteinExistence type="predicted"/>
<evidence type="ECO:0000313" key="1">
    <source>
        <dbReference type="EnsemblPlants" id="AET3Gv20156200.5"/>
    </source>
</evidence>
<reference evidence="1" key="4">
    <citation type="submission" date="2019-03" db="UniProtKB">
        <authorList>
            <consortium name="EnsemblPlants"/>
        </authorList>
    </citation>
    <scope>IDENTIFICATION</scope>
</reference>
<accession>A0A453DYR6</accession>
<dbReference type="Gramene" id="AET3Gv20156200.5">
    <property type="protein sequence ID" value="AET3Gv20156200.5"/>
    <property type="gene ID" value="AET3Gv20156200"/>
</dbReference>
<dbReference type="EnsemblPlants" id="AET3Gv20156200.5">
    <property type="protein sequence ID" value="AET3Gv20156200.5"/>
    <property type="gene ID" value="AET3Gv20156200"/>
</dbReference>
<reference evidence="1" key="3">
    <citation type="journal article" date="2017" name="Nature">
        <title>Genome sequence of the progenitor of the wheat D genome Aegilops tauschii.</title>
        <authorList>
            <person name="Luo M.C."/>
            <person name="Gu Y.Q."/>
            <person name="Puiu D."/>
            <person name="Wang H."/>
            <person name="Twardziok S.O."/>
            <person name="Deal K.R."/>
            <person name="Huo N."/>
            <person name="Zhu T."/>
            <person name="Wang L."/>
            <person name="Wang Y."/>
            <person name="McGuire P.E."/>
            <person name="Liu S."/>
            <person name="Long H."/>
            <person name="Ramasamy R.K."/>
            <person name="Rodriguez J.C."/>
            <person name="Van S.L."/>
            <person name="Yuan L."/>
            <person name="Wang Z."/>
            <person name="Xia Z."/>
            <person name="Xiao L."/>
            <person name="Anderson O.D."/>
            <person name="Ouyang S."/>
            <person name="Liang Y."/>
            <person name="Zimin A.V."/>
            <person name="Pertea G."/>
            <person name="Qi P."/>
            <person name="Bennetzen J.L."/>
            <person name="Dai X."/>
            <person name="Dawson M.W."/>
            <person name="Muller H.G."/>
            <person name="Kugler K."/>
            <person name="Rivarola-Duarte L."/>
            <person name="Spannagl M."/>
            <person name="Mayer K.F.X."/>
            <person name="Lu F.H."/>
            <person name="Bevan M.W."/>
            <person name="Leroy P."/>
            <person name="Li P."/>
            <person name="You F.M."/>
            <person name="Sun Q."/>
            <person name="Liu Z."/>
            <person name="Lyons E."/>
            <person name="Wicker T."/>
            <person name="Salzberg S.L."/>
            <person name="Devos K.M."/>
            <person name="Dvorak J."/>
        </authorList>
    </citation>
    <scope>NUCLEOTIDE SEQUENCE [LARGE SCALE GENOMIC DNA]</scope>
    <source>
        <strain evidence="1">cv. AL8/78</strain>
    </source>
</reference>
<name>A0A453DYR6_AEGTS</name>
<reference evidence="1" key="5">
    <citation type="journal article" date="2021" name="G3 (Bethesda)">
        <title>Aegilops tauschii genome assembly Aet v5.0 features greater sequence contiguity and improved annotation.</title>
        <authorList>
            <person name="Wang L."/>
            <person name="Zhu T."/>
            <person name="Rodriguez J.C."/>
            <person name="Deal K.R."/>
            <person name="Dubcovsky J."/>
            <person name="McGuire P.E."/>
            <person name="Lux T."/>
            <person name="Spannagl M."/>
            <person name="Mayer K.F.X."/>
            <person name="Baldrich P."/>
            <person name="Meyers B.C."/>
            <person name="Huo N."/>
            <person name="Gu Y.Q."/>
            <person name="Zhou H."/>
            <person name="Devos K.M."/>
            <person name="Bennetzen J.L."/>
            <person name="Unver T."/>
            <person name="Budak H."/>
            <person name="Gulick P.J."/>
            <person name="Galiba G."/>
            <person name="Kalapos B."/>
            <person name="Nelson D.R."/>
            <person name="Li P."/>
            <person name="You F.M."/>
            <person name="Luo M.C."/>
            <person name="Dvorak J."/>
        </authorList>
    </citation>
    <scope>NUCLEOTIDE SEQUENCE [LARGE SCALE GENOMIC DNA]</scope>
    <source>
        <strain evidence="1">cv. AL8/78</strain>
    </source>
</reference>
<protein>
    <submittedName>
        <fullName evidence="1">Uncharacterized protein</fullName>
    </submittedName>
</protein>
<evidence type="ECO:0000313" key="2">
    <source>
        <dbReference type="Proteomes" id="UP000015105"/>
    </source>
</evidence>
<dbReference type="Proteomes" id="UP000015105">
    <property type="component" value="Chromosome 3D"/>
</dbReference>
<sequence>MKQCKRVRINEKLAREQLEHWMLTWGCKMKGGFVCREQLEHWMRTWGCKMKVVGDDRGCNLHSSVVLDFLASCSSMLYC</sequence>